<name>A0A365QM16_9BURK</name>
<dbReference type="AlphaFoldDB" id="A0A365QM16"/>
<keyword evidence="2" id="KW-1185">Reference proteome</keyword>
<gene>
    <name evidence="1" type="ORF">DPV79_30690</name>
</gene>
<evidence type="ECO:0000313" key="1">
    <source>
        <dbReference type="EMBL" id="RBB34776.1"/>
    </source>
</evidence>
<protein>
    <submittedName>
        <fullName evidence="1">Uncharacterized protein</fullName>
    </submittedName>
</protein>
<evidence type="ECO:0000313" key="2">
    <source>
        <dbReference type="Proteomes" id="UP000252458"/>
    </source>
</evidence>
<proteinExistence type="predicted"/>
<organism evidence="1 2">
    <name type="scientific">Burkholderia reimsis</name>
    <dbReference type="NCBI Taxonomy" id="2234132"/>
    <lineage>
        <taxon>Bacteria</taxon>
        <taxon>Pseudomonadati</taxon>
        <taxon>Pseudomonadota</taxon>
        <taxon>Betaproteobacteria</taxon>
        <taxon>Burkholderiales</taxon>
        <taxon>Burkholderiaceae</taxon>
        <taxon>Burkholderia</taxon>
    </lineage>
</organism>
<sequence length="64" mass="7116">MQADIFRPGASLRQVAAAVKAGLFYFSERHDSGFIFSASFFETMFLEHKSARVMTPGFVLIPVS</sequence>
<dbReference type="EMBL" id="QMFZ01000033">
    <property type="protein sequence ID" value="RBB34776.1"/>
    <property type="molecule type" value="Genomic_DNA"/>
</dbReference>
<dbReference type="Proteomes" id="UP000252458">
    <property type="component" value="Unassembled WGS sequence"/>
</dbReference>
<reference evidence="1 2" key="1">
    <citation type="submission" date="2018-06" db="EMBL/GenBank/DDBJ databases">
        <title>Draft genome sequence of Burkholderia reimsis strain BE51 isolated from a French agricultural soil.</title>
        <authorList>
            <person name="Esmaeel Q."/>
        </authorList>
    </citation>
    <scope>NUCLEOTIDE SEQUENCE [LARGE SCALE GENOMIC DNA]</scope>
    <source>
        <strain evidence="1 2">BE51</strain>
    </source>
</reference>
<accession>A0A365QM16</accession>
<comment type="caution">
    <text evidence="1">The sequence shown here is derived from an EMBL/GenBank/DDBJ whole genome shotgun (WGS) entry which is preliminary data.</text>
</comment>